<dbReference type="InterPro" id="IPR036388">
    <property type="entry name" value="WH-like_DNA-bd_sf"/>
</dbReference>
<accession>A0A2H0V1Y6</accession>
<dbReference type="NCBIfam" id="TIGR00732">
    <property type="entry name" value="dprA"/>
    <property type="match status" value="1"/>
</dbReference>
<comment type="caution">
    <text evidence="4">The sequence shown here is derived from an EMBL/GenBank/DDBJ whole genome shotgun (WGS) entry which is preliminary data.</text>
</comment>
<name>A0A2H0V1Y6_9BACT</name>
<dbReference type="InterPro" id="IPR041614">
    <property type="entry name" value="DprA_WH"/>
</dbReference>
<dbReference type="Pfam" id="PF02481">
    <property type="entry name" value="DNA_processg_A"/>
    <property type="match status" value="1"/>
</dbReference>
<dbReference type="Gene3D" id="1.10.10.10">
    <property type="entry name" value="Winged helix-like DNA-binding domain superfamily/Winged helix DNA-binding domain"/>
    <property type="match status" value="1"/>
</dbReference>
<evidence type="ECO:0000313" key="5">
    <source>
        <dbReference type="Proteomes" id="UP000228626"/>
    </source>
</evidence>
<gene>
    <name evidence="4" type="primary">dprA</name>
    <name evidence="4" type="ORF">COT99_02635</name>
</gene>
<dbReference type="Proteomes" id="UP000228626">
    <property type="component" value="Unassembled WGS sequence"/>
</dbReference>
<sequence length="370" mass="40459">MSITSNAGQDDVKYWIALSTFNKFGPVRFSRLQQYFTGMEAAWKAPAGELIKAGLDQKTAAEFAAHRQKTNPDEELEKIERENIKTVTIGSKLYPKLLKEIYDPPFLLYYKGAWPENTNFCLAVVGSRKYSSYGRQTTEYLVSRLAQSNLIIVSGLALGIDALAHLACVKSQGTTIAVLGSGLDKKNIYPAANRYVAEQILNNGGLIITEYPCGTPPFHYNFPQRNRIISGLSLGVLIIEASLKSGTSITAKLALEQGREVFAVPGNIFSPNSEGTNKLIKEGARPISSAEEILEALSLKNVRRLIQSQKIIPETPAEEKIIGALTREPAHINQIARNSQLDTGTVNATLLTMELKGTVRNLGGGNYVLS</sequence>
<dbReference type="InterPro" id="IPR057666">
    <property type="entry name" value="DrpA_SLOG"/>
</dbReference>
<evidence type="ECO:0000259" key="2">
    <source>
        <dbReference type="Pfam" id="PF02481"/>
    </source>
</evidence>
<evidence type="ECO:0000259" key="3">
    <source>
        <dbReference type="Pfam" id="PF17782"/>
    </source>
</evidence>
<feature type="domain" description="Smf/DprA SLOG" evidence="2">
    <location>
        <begin position="86"/>
        <end position="297"/>
    </location>
</feature>
<dbReference type="GO" id="GO:0009294">
    <property type="term" value="P:DNA-mediated transformation"/>
    <property type="evidence" value="ECO:0007669"/>
    <property type="project" value="InterPro"/>
</dbReference>
<protein>
    <submittedName>
        <fullName evidence="4">DNA-protecting protein DprA</fullName>
    </submittedName>
</protein>
<feature type="domain" description="DprA winged helix" evidence="3">
    <location>
        <begin position="312"/>
        <end position="365"/>
    </location>
</feature>
<dbReference type="Gene3D" id="3.40.50.450">
    <property type="match status" value="1"/>
</dbReference>
<dbReference type="InterPro" id="IPR003488">
    <property type="entry name" value="DprA"/>
</dbReference>
<dbReference type="SUPFAM" id="SSF102405">
    <property type="entry name" value="MCP/YpsA-like"/>
    <property type="match status" value="1"/>
</dbReference>
<evidence type="ECO:0000256" key="1">
    <source>
        <dbReference type="ARBA" id="ARBA00006525"/>
    </source>
</evidence>
<dbReference type="AlphaFoldDB" id="A0A2H0V1Y6"/>
<dbReference type="PANTHER" id="PTHR43022:SF1">
    <property type="entry name" value="PROTEIN SMF"/>
    <property type="match status" value="1"/>
</dbReference>
<evidence type="ECO:0000313" key="4">
    <source>
        <dbReference type="EMBL" id="PIR93094.1"/>
    </source>
</evidence>
<dbReference type="Pfam" id="PF17782">
    <property type="entry name" value="WHD_DprA"/>
    <property type="match status" value="1"/>
</dbReference>
<dbReference type="EMBL" id="PFAR01000032">
    <property type="protein sequence ID" value="PIR93094.1"/>
    <property type="molecule type" value="Genomic_DNA"/>
</dbReference>
<dbReference type="PANTHER" id="PTHR43022">
    <property type="entry name" value="PROTEIN SMF"/>
    <property type="match status" value="1"/>
</dbReference>
<reference evidence="5" key="1">
    <citation type="submission" date="2017-09" db="EMBL/GenBank/DDBJ databases">
        <title>Depth-based differentiation of microbial function through sediment-hosted aquifers and enrichment of novel symbionts in the deep terrestrial subsurface.</title>
        <authorList>
            <person name="Probst A.J."/>
            <person name="Ladd B."/>
            <person name="Jarett J.K."/>
            <person name="Geller-Mcgrath D.E."/>
            <person name="Sieber C.M.K."/>
            <person name="Emerson J.B."/>
            <person name="Anantharaman K."/>
            <person name="Thomas B.C."/>
            <person name="Malmstrom R."/>
            <person name="Stieglmeier M."/>
            <person name="Klingl A."/>
            <person name="Woyke T."/>
            <person name="Ryan C.M."/>
            <person name="Banfield J.F."/>
        </authorList>
    </citation>
    <scope>NUCLEOTIDE SEQUENCE [LARGE SCALE GENOMIC DNA]</scope>
</reference>
<organism evidence="4 5">
    <name type="scientific">Candidatus Falkowbacteria bacterium CG10_big_fil_rev_8_21_14_0_10_43_10</name>
    <dbReference type="NCBI Taxonomy" id="1974567"/>
    <lineage>
        <taxon>Bacteria</taxon>
        <taxon>Candidatus Falkowiibacteriota</taxon>
    </lineage>
</organism>
<proteinExistence type="inferred from homology"/>
<comment type="similarity">
    <text evidence="1">Belongs to the DprA/Smf family.</text>
</comment>